<dbReference type="Proteomes" id="UP000581206">
    <property type="component" value="Unassembled WGS sequence"/>
</dbReference>
<evidence type="ECO:0000313" key="4">
    <source>
        <dbReference type="EMBL" id="NKY21795.1"/>
    </source>
</evidence>
<feature type="compositionally biased region" description="Gly residues" evidence="1">
    <location>
        <begin position="113"/>
        <end position="125"/>
    </location>
</feature>
<sequence>MPVVARASRRRRCGVALTVGAAGVLAVAAALPASAAVGDLELDYAFTGAAEVVEVPAGYCSLSITAVGASGGDGVDPDVSTGGLGAVVTATVTVAEGDVLGIDVGGQGSPANGDGAGGYGGGGDAGAYDPGDPDSRGNAAGAGGGRTTVTLNGAELVIAGGGGGAAFSFFDDPASGGDAGLTGDPGETSPLYDGLFPGGAGGLSGGQGGLGGVNAPVVTDPGPNGEDGGDAQGSVGGAGGDTTGDPHGGSGGGGGAGAVGGGGGAAAPREANGGGGGGGGSSLTPAGGAVSVAQAPGDGSAQLVFVAGGCPTQTPTPPVPADPGTPVVPQAPAAPVAAPESTAGGARLADSGSNSRRGLALALLMLGTGGLLAFGARREPRDRTR</sequence>
<dbReference type="RefSeq" id="WP_168628936.1">
    <property type="nucleotide sequence ID" value="NZ_BONL01000002.1"/>
</dbReference>
<evidence type="ECO:0000313" key="5">
    <source>
        <dbReference type="Proteomes" id="UP000581206"/>
    </source>
</evidence>
<feature type="region of interest" description="Disordered" evidence="1">
    <location>
        <begin position="198"/>
        <end position="281"/>
    </location>
</feature>
<evidence type="ECO:0000256" key="2">
    <source>
        <dbReference type="SAM" id="Phobius"/>
    </source>
</evidence>
<dbReference type="EMBL" id="JAAXOX010000002">
    <property type="protein sequence ID" value="NKY21795.1"/>
    <property type="molecule type" value="Genomic_DNA"/>
</dbReference>
<feature type="compositionally biased region" description="Gly residues" evidence="1">
    <location>
        <begin position="198"/>
        <end position="212"/>
    </location>
</feature>
<accession>A0A7X6KTG3</accession>
<feature type="compositionally biased region" description="Gly residues" evidence="1">
    <location>
        <begin position="230"/>
        <end position="265"/>
    </location>
</feature>
<feature type="chain" id="PRO_5031558984" description="Gram-positive cocci surface proteins LPxTG domain-containing protein" evidence="3">
    <location>
        <begin position="36"/>
        <end position="385"/>
    </location>
</feature>
<feature type="compositionally biased region" description="Gly residues" evidence="1">
    <location>
        <begin position="272"/>
        <end position="281"/>
    </location>
</feature>
<feature type="signal peptide" evidence="3">
    <location>
        <begin position="1"/>
        <end position="35"/>
    </location>
</feature>
<comment type="caution">
    <text evidence="4">The sequence shown here is derived from an EMBL/GenBank/DDBJ whole genome shotgun (WGS) entry which is preliminary data.</text>
</comment>
<keyword evidence="2" id="KW-0472">Membrane</keyword>
<gene>
    <name evidence="4" type="ORF">HGA03_03845</name>
</gene>
<protein>
    <recommendedName>
        <fullName evidence="6">Gram-positive cocci surface proteins LPxTG domain-containing protein</fullName>
    </recommendedName>
</protein>
<reference evidence="4 5" key="1">
    <citation type="submission" date="2020-04" db="EMBL/GenBank/DDBJ databases">
        <title>MicrobeNet Type strains.</title>
        <authorList>
            <person name="Nicholson A.C."/>
        </authorList>
    </citation>
    <scope>NUCLEOTIDE SEQUENCE [LARGE SCALE GENOMIC DNA]</scope>
    <source>
        <strain evidence="4 5">ATCC BAA-788</strain>
    </source>
</reference>
<keyword evidence="5" id="KW-1185">Reference proteome</keyword>
<evidence type="ECO:0000256" key="1">
    <source>
        <dbReference type="SAM" id="MobiDB-lite"/>
    </source>
</evidence>
<feature type="region of interest" description="Disordered" evidence="1">
    <location>
        <begin position="332"/>
        <end position="353"/>
    </location>
</feature>
<keyword evidence="3" id="KW-0732">Signal</keyword>
<evidence type="ECO:0008006" key="6">
    <source>
        <dbReference type="Google" id="ProtNLM"/>
    </source>
</evidence>
<keyword evidence="2" id="KW-1133">Transmembrane helix</keyword>
<keyword evidence="2" id="KW-0812">Transmembrane</keyword>
<evidence type="ECO:0000256" key="3">
    <source>
        <dbReference type="SAM" id="SignalP"/>
    </source>
</evidence>
<name>A0A7X6KTG3_9CELL</name>
<dbReference type="AlphaFoldDB" id="A0A7X6KTG3"/>
<feature type="region of interest" description="Disordered" evidence="1">
    <location>
        <begin position="113"/>
        <end position="143"/>
    </location>
</feature>
<proteinExistence type="predicted"/>
<feature type="transmembrane region" description="Helical" evidence="2">
    <location>
        <begin position="358"/>
        <end position="376"/>
    </location>
</feature>
<organism evidence="4 5">
    <name type="scientific">Cellulomonas denverensis</name>
    <dbReference type="NCBI Taxonomy" id="264297"/>
    <lineage>
        <taxon>Bacteria</taxon>
        <taxon>Bacillati</taxon>
        <taxon>Actinomycetota</taxon>
        <taxon>Actinomycetes</taxon>
        <taxon>Micrococcales</taxon>
        <taxon>Cellulomonadaceae</taxon>
        <taxon>Cellulomonas</taxon>
    </lineage>
</organism>